<evidence type="ECO:0000259" key="13">
    <source>
        <dbReference type="PROSITE" id="PS50109"/>
    </source>
</evidence>
<dbReference type="PANTHER" id="PTHR43047:SF72">
    <property type="entry name" value="OSMOSENSING HISTIDINE PROTEIN KINASE SLN1"/>
    <property type="match status" value="1"/>
</dbReference>
<feature type="domain" description="Response regulatory" evidence="14">
    <location>
        <begin position="633"/>
        <end position="747"/>
    </location>
</feature>
<dbReference type="GO" id="GO:0000155">
    <property type="term" value="F:phosphorelay sensor kinase activity"/>
    <property type="evidence" value="ECO:0007669"/>
    <property type="project" value="InterPro"/>
</dbReference>
<evidence type="ECO:0000256" key="3">
    <source>
        <dbReference type="ARBA" id="ARBA00012438"/>
    </source>
</evidence>
<dbReference type="STRING" id="1168035.SAMN05444280_105121"/>
<dbReference type="Gene3D" id="3.40.50.2300">
    <property type="match status" value="1"/>
</dbReference>
<dbReference type="InterPro" id="IPR003661">
    <property type="entry name" value="HisK_dim/P_dom"/>
</dbReference>
<dbReference type="FunFam" id="3.30.565.10:FF:000023">
    <property type="entry name" value="PAS domain-containing sensor histidine kinase"/>
    <property type="match status" value="1"/>
</dbReference>
<dbReference type="Proteomes" id="UP000184050">
    <property type="component" value="Unassembled WGS sequence"/>
</dbReference>
<dbReference type="SMART" id="SM00388">
    <property type="entry name" value="HisKA"/>
    <property type="match status" value="1"/>
</dbReference>
<accession>A0A1M6DNF1</accession>
<evidence type="ECO:0000256" key="9">
    <source>
        <dbReference type="ARBA" id="ARBA00022840"/>
    </source>
</evidence>
<dbReference type="GO" id="GO:0005886">
    <property type="term" value="C:plasma membrane"/>
    <property type="evidence" value="ECO:0007669"/>
    <property type="project" value="UniProtKB-SubCell"/>
</dbReference>
<dbReference type="PROSITE" id="PS50110">
    <property type="entry name" value="RESPONSE_REGULATORY"/>
    <property type="match status" value="1"/>
</dbReference>
<dbReference type="InterPro" id="IPR004358">
    <property type="entry name" value="Sig_transdc_His_kin-like_C"/>
</dbReference>
<feature type="modified residue" description="4-aspartylphosphate" evidence="12">
    <location>
        <position position="682"/>
    </location>
</feature>
<dbReference type="EMBL" id="FQZE01000005">
    <property type="protein sequence ID" value="SHI74673.1"/>
    <property type="molecule type" value="Genomic_DNA"/>
</dbReference>
<dbReference type="InterPro" id="IPR000700">
    <property type="entry name" value="PAS-assoc_C"/>
</dbReference>
<dbReference type="PROSITE" id="PS50113">
    <property type="entry name" value="PAC"/>
    <property type="match status" value="1"/>
</dbReference>
<evidence type="ECO:0000313" key="17">
    <source>
        <dbReference type="Proteomes" id="UP000184050"/>
    </source>
</evidence>
<comment type="catalytic activity">
    <reaction evidence="1">
        <text>ATP + protein L-histidine = ADP + protein N-phospho-L-histidine.</text>
        <dbReference type="EC" id="2.7.13.3"/>
    </reaction>
</comment>
<dbReference type="PRINTS" id="PR00344">
    <property type="entry name" value="BCTRLSENSOR"/>
</dbReference>
<evidence type="ECO:0000256" key="12">
    <source>
        <dbReference type="PROSITE-ProRule" id="PRU00169"/>
    </source>
</evidence>
<dbReference type="SUPFAM" id="SSF47384">
    <property type="entry name" value="Homodimeric domain of signal transducing histidine kinase"/>
    <property type="match status" value="1"/>
</dbReference>
<dbReference type="Gene3D" id="3.30.565.10">
    <property type="entry name" value="Histidine kinase-like ATPase, C-terminal domain"/>
    <property type="match status" value="1"/>
</dbReference>
<organism evidence="16 17">
    <name type="scientific">Tangfeifania diversioriginum</name>
    <dbReference type="NCBI Taxonomy" id="1168035"/>
    <lineage>
        <taxon>Bacteria</taxon>
        <taxon>Pseudomonadati</taxon>
        <taxon>Bacteroidota</taxon>
        <taxon>Bacteroidia</taxon>
        <taxon>Marinilabiliales</taxon>
        <taxon>Prolixibacteraceae</taxon>
        <taxon>Tangfeifania</taxon>
    </lineage>
</organism>
<evidence type="ECO:0000256" key="8">
    <source>
        <dbReference type="ARBA" id="ARBA00022777"/>
    </source>
</evidence>
<dbReference type="AlphaFoldDB" id="A0A1M6DNF1"/>
<dbReference type="GO" id="GO:0009927">
    <property type="term" value="F:histidine phosphotransfer kinase activity"/>
    <property type="evidence" value="ECO:0007669"/>
    <property type="project" value="TreeGrafter"/>
</dbReference>
<dbReference type="RefSeq" id="WP_073166420.1">
    <property type="nucleotide sequence ID" value="NZ_FQZE01000005.1"/>
</dbReference>
<dbReference type="EC" id="2.7.13.3" evidence="3"/>
<keyword evidence="9" id="KW-0067">ATP-binding</keyword>
<keyword evidence="4" id="KW-1003">Cell membrane</keyword>
<evidence type="ECO:0000256" key="2">
    <source>
        <dbReference type="ARBA" id="ARBA00004236"/>
    </source>
</evidence>
<dbReference type="Pfam" id="PF00072">
    <property type="entry name" value="Response_reg"/>
    <property type="match status" value="1"/>
</dbReference>
<name>A0A1M6DNF1_9BACT</name>
<evidence type="ECO:0000313" key="16">
    <source>
        <dbReference type="EMBL" id="SHI74673.1"/>
    </source>
</evidence>
<dbReference type="InterPro" id="IPR036890">
    <property type="entry name" value="HATPase_C_sf"/>
</dbReference>
<keyword evidence="5 12" id="KW-0597">Phosphoprotein</keyword>
<feature type="domain" description="PAC" evidence="15">
    <location>
        <begin position="308"/>
        <end position="364"/>
    </location>
</feature>
<comment type="subcellular location">
    <subcellularLocation>
        <location evidence="2">Cell membrane</location>
    </subcellularLocation>
</comment>
<dbReference type="Pfam" id="PF02518">
    <property type="entry name" value="HATPase_c"/>
    <property type="match status" value="1"/>
</dbReference>
<evidence type="ECO:0000259" key="14">
    <source>
        <dbReference type="PROSITE" id="PS50110"/>
    </source>
</evidence>
<dbReference type="InterPro" id="IPR036097">
    <property type="entry name" value="HisK_dim/P_sf"/>
</dbReference>
<proteinExistence type="predicted"/>
<dbReference type="GO" id="GO:0005524">
    <property type="term" value="F:ATP binding"/>
    <property type="evidence" value="ECO:0007669"/>
    <property type="project" value="UniProtKB-KW"/>
</dbReference>
<dbReference type="Pfam" id="PF00512">
    <property type="entry name" value="HisKA"/>
    <property type="match status" value="1"/>
</dbReference>
<keyword evidence="7" id="KW-0547">Nucleotide-binding</keyword>
<dbReference type="InterPro" id="IPR011006">
    <property type="entry name" value="CheY-like_superfamily"/>
</dbReference>
<dbReference type="SMART" id="SM00448">
    <property type="entry name" value="REC"/>
    <property type="match status" value="1"/>
</dbReference>
<sequence>MRAENILEALPLHFYVIDLKQKKILQTNDPNVQPENGTCFTQLFNKELPCQVINGQCLCEQVIANGAQNRFLMEMGEKNNKKFFRADVKNIGEDRVVATYSDITAETIAAKEMKINNRRLQRAEKLTFLGSWEIDLDTKMIYGTEGARTIYGVKNRTISLDGLIEILLPEYRKPILNELSKLVEGKGNFNVNFKIKRPDNGEIRNIHAIAEYRESKNMVFGVSHDITEQLKTEKEVNEMNLLFSTLIDNIPDAIYMKDTNYRKIIANKADVINCGARSVDDIIGKTDDELYPKEIAEKYNEDDRQVIEHGKAVVNREEMLPGNPNRWILTTKVPLKKSDGEVTGLVGIGHDITLRKKMVEELEEARKKAEESDRLKSLFLANMSHEIRTPLNAILGFSNIICSGNIEPNDLNYFGKIIENSGQRLTAVIDDIIDISLIQSNQLKIDYSTFDINELLQELHVVYKTQKADKLSKIDLKLKLCLNEESCMVRSDKNRLYQIFKNLLDNAFKFTEEGFIELGCLVSNGEIVLFVKDSGVGIDPKKATIIFEPFRQVEEGISRKHEGSGLGLAIISGITERLGGKAWVNSEPGKGSAFYVSVPRNFKDEKTSAENGKLSNKAAGENGKEKISTSAKTIVSFEDDPASIEYLKSVIKILGFKHVNFMDANEGIGYLKNNIADLVLMDVQLPGMNGYDATRIIKTEFPNLPVIIQTAYAMKGDRDKAFQAGCDDYLAKPVLLKDFKEKINKFIDQSIN</sequence>
<keyword evidence="11" id="KW-0472">Membrane</keyword>
<evidence type="ECO:0000256" key="1">
    <source>
        <dbReference type="ARBA" id="ARBA00000085"/>
    </source>
</evidence>
<dbReference type="SMART" id="SM00387">
    <property type="entry name" value="HATPase_c"/>
    <property type="match status" value="1"/>
</dbReference>
<evidence type="ECO:0000256" key="5">
    <source>
        <dbReference type="ARBA" id="ARBA00022553"/>
    </source>
</evidence>
<keyword evidence="6" id="KW-0808">Transferase</keyword>
<dbReference type="InterPro" id="IPR035965">
    <property type="entry name" value="PAS-like_dom_sf"/>
</dbReference>
<protein>
    <recommendedName>
        <fullName evidence="3">histidine kinase</fullName>
        <ecNumber evidence="3">2.7.13.3</ecNumber>
    </recommendedName>
</protein>
<dbReference type="SUPFAM" id="SSF52172">
    <property type="entry name" value="CheY-like"/>
    <property type="match status" value="1"/>
</dbReference>
<dbReference type="InterPro" id="IPR005467">
    <property type="entry name" value="His_kinase_dom"/>
</dbReference>
<dbReference type="InterPro" id="IPR000014">
    <property type="entry name" value="PAS"/>
</dbReference>
<dbReference type="InterPro" id="IPR003594">
    <property type="entry name" value="HATPase_dom"/>
</dbReference>
<evidence type="ECO:0000256" key="6">
    <source>
        <dbReference type="ARBA" id="ARBA00022679"/>
    </source>
</evidence>
<evidence type="ECO:0000259" key="15">
    <source>
        <dbReference type="PROSITE" id="PS50113"/>
    </source>
</evidence>
<evidence type="ECO:0000256" key="4">
    <source>
        <dbReference type="ARBA" id="ARBA00022475"/>
    </source>
</evidence>
<dbReference type="PROSITE" id="PS50109">
    <property type="entry name" value="HIS_KIN"/>
    <property type="match status" value="1"/>
</dbReference>
<keyword evidence="8" id="KW-0418">Kinase</keyword>
<dbReference type="NCBIfam" id="TIGR00229">
    <property type="entry name" value="sensory_box"/>
    <property type="match status" value="1"/>
</dbReference>
<dbReference type="SUPFAM" id="SSF55874">
    <property type="entry name" value="ATPase domain of HSP90 chaperone/DNA topoisomerase II/histidine kinase"/>
    <property type="match status" value="1"/>
</dbReference>
<dbReference type="OrthoDB" id="9796457at2"/>
<evidence type="ECO:0000256" key="11">
    <source>
        <dbReference type="ARBA" id="ARBA00023136"/>
    </source>
</evidence>
<dbReference type="Gene3D" id="1.10.287.130">
    <property type="match status" value="1"/>
</dbReference>
<dbReference type="CDD" id="cd00082">
    <property type="entry name" value="HisKA"/>
    <property type="match status" value="1"/>
</dbReference>
<evidence type="ECO:0000256" key="7">
    <source>
        <dbReference type="ARBA" id="ARBA00022741"/>
    </source>
</evidence>
<evidence type="ECO:0000256" key="10">
    <source>
        <dbReference type="ARBA" id="ARBA00023012"/>
    </source>
</evidence>
<dbReference type="PANTHER" id="PTHR43047">
    <property type="entry name" value="TWO-COMPONENT HISTIDINE PROTEIN KINASE"/>
    <property type="match status" value="1"/>
</dbReference>
<gene>
    <name evidence="16" type="ORF">SAMN05444280_105121</name>
</gene>
<dbReference type="Pfam" id="PF08448">
    <property type="entry name" value="PAS_4"/>
    <property type="match status" value="1"/>
</dbReference>
<dbReference type="InterPro" id="IPR013656">
    <property type="entry name" value="PAS_4"/>
</dbReference>
<feature type="domain" description="Histidine kinase" evidence="13">
    <location>
        <begin position="382"/>
        <end position="602"/>
    </location>
</feature>
<reference evidence="16 17" key="1">
    <citation type="submission" date="2016-11" db="EMBL/GenBank/DDBJ databases">
        <authorList>
            <person name="Jaros S."/>
            <person name="Januszkiewicz K."/>
            <person name="Wedrychowicz H."/>
        </authorList>
    </citation>
    <scope>NUCLEOTIDE SEQUENCE [LARGE SCALE GENOMIC DNA]</scope>
    <source>
        <strain evidence="16 17">DSM 27063</strain>
    </source>
</reference>
<dbReference type="SUPFAM" id="SSF55785">
    <property type="entry name" value="PYP-like sensor domain (PAS domain)"/>
    <property type="match status" value="2"/>
</dbReference>
<keyword evidence="10" id="KW-0902">Two-component regulatory system</keyword>
<dbReference type="InterPro" id="IPR001789">
    <property type="entry name" value="Sig_transdc_resp-reg_receiver"/>
</dbReference>
<dbReference type="Gene3D" id="3.30.450.20">
    <property type="entry name" value="PAS domain"/>
    <property type="match status" value="2"/>
</dbReference>
<keyword evidence="17" id="KW-1185">Reference proteome</keyword>